<accession>A0A857LTJ8</accession>
<dbReference type="RefSeq" id="WP_005193343.1">
    <property type="nucleotide sequence ID" value="NZ_CP045804.1"/>
</dbReference>
<proteinExistence type="predicted"/>
<dbReference type="AlphaFoldDB" id="A0A857LTJ8"/>
<sequence length="88" mass="9602">MNNNLTRPMPAATLLAEADTILDQPGTFDDAVDRLVELVTAVHGDVDDLDIPGLAADVIDCYSDREGWVVVVGVDFWEFVEDARRSAP</sequence>
<organism evidence="1">
    <name type="scientific">Gordonia amarae</name>
    <dbReference type="NCBI Taxonomy" id="36821"/>
    <lineage>
        <taxon>Bacteria</taxon>
        <taxon>Bacillati</taxon>
        <taxon>Actinomycetota</taxon>
        <taxon>Actinomycetes</taxon>
        <taxon>Mycobacteriales</taxon>
        <taxon>Gordoniaceae</taxon>
        <taxon>Gordonia</taxon>
    </lineage>
</organism>
<dbReference type="EMBL" id="CP045810">
    <property type="protein sequence ID" value="QHN41349.1"/>
    <property type="molecule type" value="Genomic_DNA"/>
</dbReference>
<reference evidence="1" key="1">
    <citation type="journal article" date="2021" name="Nat. Microbiol.">
        <title>Cocultivation of an ultrasmall environmental parasitic bacterium with lytic ability against bacteria associated with wastewater foams.</title>
        <authorList>
            <person name="Batinovic S."/>
            <person name="Rose J.J.A."/>
            <person name="Ratcliffe J."/>
            <person name="Seviour R.J."/>
            <person name="Petrovski S."/>
        </authorList>
    </citation>
    <scope>NUCLEOTIDE SEQUENCE</scope>
    <source>
        <strain evidence="1">CON44</strain>
    </source>
</reference>
<gene>
    <name evidence="1" type="ORF">GII30_21240</name>
</gene>
<protein>
    <submittedName>
        <fullName evidence="1">Uncharacterized protein</fullName>
    </submittedName>
</protein>
<evidence type="ECO:0000313" key="1">
    <source>
        <dbReference type="EMBL" id="QHN41349.1"/>
    </source>
</evidence>
<name>A0A857LTJ8_9ACTN</name>